<dbReference type="Proteomes" id="UP001597294">
    <property type="component" value="Unassembled WGS sequence"/>
</dbReference>
<dbReference type="InterPro" id="IPR036748">
    <property type="entry name" value="MTH938-like_sf"/>
</dbReference>
<dbReference type="PANTHER" id="PTHR21192:SF2">
    <property type="entry name" value="NADH DEHYDROGENASE [UBIQUINONE] 1 ALPHA SUBCOMPLEX ASSEMBLY FACTOR 3"/>
    <property type="match status" value="1"/>
</dbReference>
<proteinExistence type="predicted"/>
<dbReference type="SUPFAM" id="SSF64076">
    <property type="entry name" value="MTH938-like"/>
    <property type="match status" value="1"/>
</dbReference>
<dbReference type="RefSeq" id="WP_380254160.1">
    <property type="nucleotide sequence ID" value="NZ_JBHUII010000011.1"/>
</dbReference>
<evidence type="ECO:0000313" key="2">
    <source>
        <dbReference type="Proteomes" id="UP001597294"/>
    </source>
</evidence>
<dbReference type="CDD" id="cd00248">
    <property type="entry name" value="Mth938-like"/>
    <property type="match status" value="1"/>
</dbReference>
<sequence length="125" mass="13913">MEVTLQLNEGQQVVEKYGNGRFLISNHYHEGSVLIRSEETVSWDVNSFDNLTVESLQPFIVMADQIEVLLIGCGSKTEFIPPKLREELRNKGLVIDAMDTGAACRTYNVLLSENRTVAAALIAVE</sequence>
<name>A0ABW5BPI3_9PROT</name>
<dbReference type="InterPro" id="IPR007523">
    <property type="entry name" value="NDUFAF3/AAMDC"/>
</dbReference>
<comment type="caution">
    <text evidence="1">The sequence shown here is derived from an EMBL/GenBank/DDBJ whole genome shotgun (WGS) entry which is preliminary data.</text>
</comment>
<dbReference type="EMBL" id="JBHUII010000011">
    <property type="protein sequence ID" value="MFD2207489.1"/>
    <property type="molecule type" value="Genomic_DNA"/>
</dbReference>
<accession>A0ABW5BPI3</accession>
<dbReference type="PANTHER" id="PTHR21192">
    <property type="entry name" value="NUCLEAR PROTEIN E3-3"/>
    <property type="match status" value="1"/>
</dbReference>
<gene>
    <name evidence="1" type="ORF">ACFSKO_17850</name>
</gene>
<evidence type="ECO:0000313" key="1">
    <source>
        <dbReference type="EMBL" id="MFD2207489.1"/>
    </source>
</evidence>
<reference evidence="2" key="1">
    <citation type="journal article" date="2019" name="Int. J. Syst. Evol. Microbiol.">
        <title>The Global Catalogue of Microorganisms (GCM) 10K type strain sequencing project: providing services to taxonomists for standard genome sequencing and annotation.</title>
        <authorList>
            <consortium name="The Broad Institute Genomics Platform"/>
            <consortium name="The Broad Institute Genome Sequencing Center for Infectious Disease"/>
            <person name="Wu L."/>
            <person name="Ma J."/>
        </authorList>
    </citation>
    <scope>NUCLEOTIDE SEQUENCE [LARGE SCALE GENOMIC DNA]</scope>
    <source>
        <strain evidence="2">CGMCC 4.7192</strain>
    </source>
</reference>
<protein>
    <submittedName>
        <fullName evidence="1">Mth938-like domain-containing protein</fullName>
    </submittedName>
</protein>
<keyword evidence="2" id="KW-1185">Reference proteome</keyword>
<dbReference type="Pfam" id="PF04430">
    <property type="entry name" value="DUF498"/>
    <property type="match status" value="1"/>
</dbReference>
<organism evidence="1 2">
    <name type="scientific">Kiloniella antarctica</name>
    <dbReference type="NCBI Taxonomy" id="1550907"/>
    <lineage>
        <taxon>Bacteria</taxon>
        <taxon>Pseudomonadati</taxon>
        <taxon>Pseudomonadota</taxon>
        <taxon>Alphaproteobacteria</taxon>
        <taxon>Rhodospirillales</taxon>
        <taxon>Kiloniellaceae</taxon>
        <taxon>Kiloniella</taxon>
    </lineage>
</organism>
<dbReference type="Gene3D" id="3.40.1230.10">
    <property type="entry name" value="MTH938-like"/>
    <property type="match status" value="1"/>
</dbReference>